<protein>
    <submittedName>
        <fullName evidence="3">Aldo/keto reductase protein</fullName>
    </submittedName>
</protein>
<sequence>MPSRRRVLSALALSAASLALAQPIRLARAADAATVLQSRPIPSTGELLPVIGMGSSGSFDVGASPAERDPLREVLRRFFAAGASLIDTAPGYGRAEAVIGELLAETNLRQKAFLATKIGAVGREAGLAQFRRSLELLKTDKVELLQVHSLQDWKTQIALIGELKAQGKTRYTGVTHWQDSGHDELAEVVRAVRPDFLQVNYSVISRSAEAKVFPLARELGVAVLVNRAFDDGRLFSRVKDKALPGWAAEAGIDSWAQAFLRFALSHPAVTAVIPATGKPDRQSDNLKAGSGPTLTEAQRQSLIELLA</sequence>
<feature type="signal peptide" evidence="1">
    <location>
        <begin position="1"/>
        <end position="21"/>
    </location>
</feature>
<dbReference type="PANTHER" id="PTHR43312:SF1">
    <property type="entry name" value="NADP-DEPENDENT OXIDOREDUCTASE DOMAIN-CONTAINING PROTEIN"/>
    <property type="match status" value="1"/>
</dbReference>
<dbReference type="RefSeq" id="WP_012701202.1">
    <property type="nucleotide sequence ID" value="NC_012560.1"/>
</dbReference>
<dbReference type="InterPro" id="IPR006311">
    <property type="entry name" value="TAT_signal"/>
</dbReference>
<dbReference type="CDD" id="cd19095">
    <property type="entry name" value="AKR_PA4992-like"/>
    <property type="match status" value="1"/>
</dbReference>
<dbReference type="EMBL" id="CP001157">
    <property type="protein sequence ID" value="ACO78811.1"/>
    <property type="molecule type" value="Genomic_DNA"/>
</dbReference>
<dbReference type="GeneID" id="88185779"/>
<evidence type="ECO:0000313" key="3">
    <source>
        <dbReference type="EMBL" id="ACO78811.1"/>
    </source>
</evidence>
<keyword evidence="4" id="KW-1185">Reference proteome</keyword>
<dbReference type="AlphaFoldDB" id="C1DJP2"/>
<dbReference type="eggNOG" id="COG0656">
    <property type="taxonomic scope" value="Bacteria"/>
</dbReference>
<dbReference type="PANTHER" id="PTHR43312">
    <property type="entry name" value="D-THREO-ALDOSE 1-DEHYDROGENASE"/>
    <property type="match status" value="1"/>
</dbReference>
<evidence type="ECO:0000313" key="4">
    <source>
        <dbReference type="Proteomes" id="UP000002424"/>
    </source>
</evidence>
<proteinExistence type="predicted"/>
<dbReference type="KEGG" id="avn:Avin_26350"/>
<gene>
    <name evidence="3" type="ordered locus">Avin_26350</name>
</gene>
<dbReference type="PROSITE" id="PS51318">
    <property type="entry name" value="TAT"/>
    <property type="match status" value="1"/>
</dbReference>
<dbReference type="EnsemblBacteria" id="ACO78811">
    <property type="protein sequence ID" value="ACO78811"/>
    <property type="gene ID" value="Avin_26350"/>
</dbReference>
<organism evidence="3 4">
    <name type="scientific">Azotobacter vinelandii (strain DJ / ATCC BAA-1303)</name>
    <dbReference type="NCBI Taxonomy" id="322710"/>
    <lineage>
        <taxon>Bacteria</taxon>
        <taxon>Pseudomonadati</taxon>
        <taxon>Pseudomonadota</taxon>
        <taxon>Gammaproteobacteria</taxon>
        <taxon>Pseudomonadales</taxon>
        <taxon>Pseudomonadaceae</taxon>
        <taxon>Azotobacter</taxon>
    </lineage>
</organism>
<keyword evidence="1" id="KW-0732">Signal</keyword>
<dbReference type="OrthoDB" id="8563187at2"/>
<feature type="domain" description="NADP-dependent oxidoreductase" evidence="2">
    <location>
        <begin position="51"/>
        <end position="301"/>
    </location>
</feature>
<accession>C1DJP2</accession>
<dbReference type="Proteomes" id="UP000002424">
    <property type="component" value="Chromosome"/>
</dbReference>
<dbReference type="InterPro" id="IPR023210">
    <property type="entry name" value="NADP_OxRdtase_dom"/>
</dbReference>
<evidence type="ECO:0000259" key="2">
    <source>
        <dbReference type="Pfam" id="PF00248"/>
    </source>
</evidence>
<dbReference type="InterPro" id="IPR036812">
    <property type="entry name" value="NAD(P)_OxRdtase_dom_sf"/>
</dbReference>
<dbReference type="STRING" id="322710.Avin_26350"/>
<dbReference type="InterPro" id="IPR053135">
    <property type="entry name" value="AKR2_Oxidoreductase"/>
</dbReference>
<evidence type="ECO:0000256" key="1">
    <source>
        <dbReference type="SAM" id="SignalP"/>
    </source>
</evidence>
<feature type="chain" id="PRO_5002908421" evidence="1">
    <location>
        <begin position="22"/>
        <end position="307"/>
    </location>
</feature>
<dbReference type="HOGENOM" id="CLU_064726_0_0_6"/>
<name>C1DJP2_AZOVD</name>
<dbReference type="Pfam" id="PF00248">
    <property type="entry name" value="Aldo_ket_red"/>
    <property type="match status" value="1"/>
</dbReference>
<dbReference type="Gene3D" id="3.20.20.100">
    <property type="entry name" value="NADP-dependent oxidoreductase domain"/>
    <property type="match status" value="1"/>
</dbReference>
<reference evidence="3 4" key="1">
    <citation type="journal article" date="2009" name="J. Bacteriol.">
        <title>Genome sequence of Azotobacter vinelandii, an obligate aerobe specialized to support diverse anaerobic metabolic processes.</title>
        <authorList>
            <person name="Setubal J.C."/>
            <person name="dos Santos P."/>
            <person name="Goldman B.S."/>
            <person name="Ertesvag H."/>
            <person name="Espin G."/>
            <person name="Rubio L.M."/>
            <person name="Valla S."/>
            <person name="Almeida N.F."/>
            <person name="Balasubramanian D."/>
            <person name="Cromes L."/>
            <person name="Curatti L."/>
            <person name="Du Z."/>
            <person name="Godsy E."/>
            <person name="Goodner B."/>
            <person name="Hellner-Burris K."/>
            <person name="Hernandez J.A."/>
            <person name="Houmiel K."/>
            <person name="Imperial J."/>
            <person name="Kennedy C."/>
            <person name="Larson T.J."/>
            <person name="Latreille P."/>
            <person name="Ligon L.S."/>
            <person name="Lu J."/>
            <person name="Maerk M."/>
            <person name="Miller N.M."/>
            <person name="Norton S."/>
            <person name="O'Carroll I.P."/>
            <person name="Paulsen I."/>
            <person name="Raulfs E.C."/>
            <person name="Roemer R."/>
            <person name="Rosser J."/>
            <person name="Segura D."/>
            <person name="Slater S."/>
            <person name="Stricklin S.L."/>
            <person name="Studholme D.J."/>
            <person name="Sun J."/>
            <person name="Viana C.J."/>
            <person name="Wallin E."/>
            <person name="Wang B."/>
            <person name="Wheeler C."/>
            <person name="Zhu H."/>
            <person name="Dean D.R."/>
            <person name="Dixon R."/>
            <person name="Wood D."/>
        </authorList>
    </citation>
    <scope>NUCLEOTIDE SEQUENCE [LARGE SCALE GENOMIC DNA]</scope>
    <source>
        <strain evidence="4">DJ / ATCC BAA-1303</strain>
    </source>
</reference>
<dbReference type="SUPFAM" id="SSF51430">
    <property type="entry name" value="NAD(P)-linked oxidoreductase"/>
    <property type="match status" value="1"/>
</dbReference>